<dbReference type="InterPro" id="IPR019983">
    <property type="entry name" value="Pept_T1A_Psome_bsu_arc"/>
</dbReference>
<evidence type="ECO:0000256" key="4">
    <source>
        <dbReference type="ARBA" id="ARBA00022698"/>
    </source>
</evidence>
<keyword evidence="6 9" id="KW-0068">Autocatalytic cleavage</keyword>
<comment type="catalytic activity">
    <reaction evidence="1 9">
        <text>Cleavage of peptide bonds with very broad specificity.</text>
        <dbReference type="EC" id="3.4.25.1"/>
    </reaction>
</comment>
<keyword evidence="7 9" id="KW-0647">Proteasome</keyword>
<dbReference type="InterPro" id="IPR000243">
    <property type="entry name" value="Pept_T1A_subB"/>
</dbReference>
<dbReference type="FunFam" id="3.60.20.10:FF:000049">
    <property type="entry name" value="Proteasome subunit beta"/>
    <property type="match status" value="1"/>
</dbReference>
<keyword evidence="13" id="KW-1185">Reference proteome</keyword>
<feature type="region of interest" description="Disordered" evidence="11">
    <location>
        <begin position="1"/>
        <end position="46"/>
    </location>
</feature>
<evidence type="ECO:0000256" key="2">
    <source>
        <dbReference type="ARBA" id="ARBA00022490"/>
    </source>
</evidence>
<protein>
    <recommendedName>
        <fullName evidence="9">Proteasome subunit beta</fullName>
        <ecNumber evidence="9">3.4.25.1</ecNumber>
    </recommendedName>
    <alternativeName>
        <fullName evidence="9">20S proteasome beta subunit</fullName>
    </alternativeName>
    <alternativeName>
        <fullName evidence="9">Proteasome core protein PsmB</fullName>
    </alternativeName>
</protein>
<evidence type="ECO:0000256" key="9">
    <source>
        <dbReference type="HAMAP-Rule" id="MF_02113"/>
    </source>
</evidence>
<organism evidence="12 13">
    <name type="scientific">Natronocalculus amylovorans</name>
    <dbReference type="NCBI Taxonomy" id="2917812"/>
    <lineage>
        <taxon>Archaea</taxon>
        <taxon>Methanobacteriati</taxon>
        <taxon>Methanobacteriota</taxon>
        <taxon>Stenosarchaea group</taxon>
        <taxon>Halobacteria</taxon>
        <taxon>Halobacteriales</taxon>
        <taxon>Haloferacaceae</taxon>
        <taxon>Natronocalculus</taxon>
    </lineage>
</organism>
<dbReference type="AlphaFoldDB" id="A0AAE3K842"/>
<dbReference type="GO" id="GO:0019774">
    <property type="term" value="C:proteasome core complex, beta-subunit complex"/>
    <property type="evidence" value="ECO:0007669"/>
    <property type="project" value="UniProtKB-UniRule"/>
</dbReference>
<dbReference type="InterPro" id="IPR023333">
    <property type="entry name" value="Proteasome_suB-type"/>
</dbReference>
<dbReference type="SUPFAM" id="SSF56235">
    <property type="entry name" value="N-terminal nucleophile aminohydrolases (Ntn hydrolases)"/>
    <property type="match status" value="1"/>
</dbReference>
<comment type="subunit">
    <text evidence="9">The 20S proteasome core is composed of 14 alpha and 14 beta subunits that assemble into four stacked heptameric rings, resulting in a barrel-shaped structure. The two inner rings, each composed of seven catalytic beta subunits, are sandwiched by two outer rings, each composed of seven alpha subunits. The catalytic chamber with the active sites is on the inside of the barrel. Has a gated structure, the ends of the cylinder being occluded by the N-termini of the alpha-subunits. Is capped at one or both ends by the proteasome regulatory ATPase, PAN.</text>
</comment>
<feature type="chain" id="PRO_5041757055" description="Proteasome subunit beta" evidence="9">
    <location>
        <begin position="48"/>
        <end position="241"/>
    </location>
</feature>
<evidence type="ECO:0000313" key="12">
    <source>
        <dbReference type="EMBL" id="MCL9816897.1"/>
    </source>
</evidence>
<evidence type="ECO:0000256" key="6">
    <source>
        <dbReference type="ARBA" id="ARBA00022813"/>
    </source>
</evidence>
<dbReference type="EC" id="3.4.25.1" evidence="9"/>
<dbReference type="PROSITE" id="PS51476">
    <property type="entry name" value="PROTEASOME_BETA_2"/>
    <property type="match status" value="1"/>
</dbReference>
<feature type="active site" description="Nucleophile" evidence="9 10">
    <location>
        <position position="48"/>
    </location>
</feature>
<dbReference type="GO" id="GO:0010498">
    <property type="term" value="P:proteasomal protein catabolic process"/>
    <property type="evidence" value="ECO:0007669"/>
    <property type="project" value="UniProtKB-UniRule"/>
</dbReference>
<dbReference type="GO" id="GO:0005737">
    <property type="term" value="C:cytoplasm"/>
    <property type="evidence" value="ECO:0007669"/>
    <property type="project" value="UniProtKB-SubCell"/>
</dbReference>
<reference evidence="12" key="2">
    <citation type="submission" date="2022-02" db="EMBL/GenBank/DDBJ databases">
        <authorList>
            <person name="Elcheninov A.G."/>
            <person name="Sorokin D.Y."/>
            <person name="Kublanov I.V."/>
        </authorList>
    </citation>
    <scope>NUCLEOTIDE SEQUENCE</scope>
    <source>
        <strain evidence="12">AArc-St2</strain>
    </source>
</reference>
<dbReference type="PRINTS" id="PR00141">
    <property type="entry name" value="PROTEASOME"/>
</dbReference>
<comment type="subcellular location">
    <subcellularLocation>
        <location evidence="9">Cytoplasm</location>
    </subcellularLocation>
</comment>
<reference evidence="12" key="1">
    <citation type="journal article" date="2022" name="Syst. Appl. Microbiol.">
        <title>Natronocalculus amylovorans gen. nov., sp. nov., and Natranaeroarchaeum aerophilus sp. nov., dominant culturable amylolytic natronoarchaea from hypersaline soda lakes in southwestern Siberia.</title>
        <authorList>
            <person name="Sorokin D.Y."/>
            <person name="Elcheninov A.G."/>
            <person name="Khizhniak T.V."/>
            <person name="Koenen M."/>
            <person name="Bale N.J."/>
            <person name="Damste J.S.S."/>
            <person name="Kublanov I.V."/>
        </authorList>
    </citation>
    <scope>NUCLEOTIDE SEQUENCE</scope>
    <source>
        <strain evidence="12">AArc-St2</strain>
    </source>
</reference>
<dbReference type="InterPro" id="IPR029055">
    <property type="entry name" value="Ntn_hydrolases_N"/>
</dbReference>
<name>A0AAE3K842_9EURY</name>
<gene>
    <name evidence="9 12" type="primary">psmB</name>
    <name evidence="12" type="ORF">AArcSt2_08075</name>
</gene>
<evidence type="ECO:0000313" key="13">
    <source>
        <dbReference type="Proteomes" id="UP001203207"/>
    </source>
</evidence>
<evidence type="ECO:0000256" key="5">
    <source>
        <dbReference type="ARBA" id="ARBA00022801"/>
    </source>
</evidence>
<keyword evidence="5 9" id="KW-0378">Hydrolase</keyword>
<evidence type="ECO:0000256" key="7">
    <source>
        <dbReference type="ARBA" id="ARBA00022942"/>
    </source>
</evidence>
<evidence type="ECO:0000256" key="11">
    <source>
        <dbReference type="SAM" id="MobiDB-lite"/>
    </source>
</evidence>
<keyword evidence="8 9" id="KW-0865">Zymogen</keyword>
<keyword evidence="2 9" id="KW-0963">Cytoplasm</keyword>
<dbReference type="RefSeq" id="WP_174653952.1">
    <property type="nucleotide sequence ID" value="NZ_JAKRVX010000003.1"/>
</dbReference>
<comment type="similarity">
    <text evidence="9">Belongs to the peptidase T1B family.</text>
</comment>
<dbReference type="PANTHER" id="PTHR32194:SF0">
    <property type="entry name" value="ATP-DEPENDENT PROTEASE SUBUNIT HSLV"/>
    <property type="match status" value="1"/>
</dbReference>
<keyword evidence="4 9" id="KW-0888">Threonine protease</keyword>
<dbReference type="Proteomes" id="UP001203207">
    <property type="component" value="Unassembled WGS sequence"/>
</dbReference>
<dbReference type="NCBIfam" id="TIGR03634">
    <property type="entry name" value="arc_protsome_B"/>
    <property type="match status" value="1"/>
</dbReference>
<comment type="caution">
    <text evidence="12">The sequence shown here is derived from an EMBL/GenBank/DDBJ whole genome shotgun (WGS) entry which is preliminary data.</text>
</comment>
<dbReference type="CDD" id="cd03764">
    <property type="entry name" value="proteasome_beta_archeal"/>
    <property type="match status" value="1"/>
</dbReference>
<proteinExistence type="inferred from homology"/>
<comment type="activity regulation">
    <text evidence="9">The formation of the proteasomal ATPase PAN-20S proteasome complex, via the docking of the C-termini of PAN into the intersubunit pockets in the alpha-rings, triggers opening of the gate for substrate entry. Interconversion between the open-gate and close-gate conformations leads to a dynamic regulation of the 20S proteasome proteolysis activity.</text>
</comment>
<dbReference type="GO" id="GO:0004298">
    <property type="term" value="F:threonine-type endopeptidase activity"/>
    <property type="evidence" value="ECO:0007669"/>
    <property type="project" value="UniProtKB-UniRule"/>
</dbReference>
<keyword evidence="3 9" id="KW-0645">Protease</keyword>
<dbReference type="PANTHER" id="PTHR32194">
    <property type="entry name" value="METALLOPROTEASE TLDD"/>
    <property type="match status" value="1"/>
</dbReference>
<evidence type="ECO:0000256" key="3">
    <source>
        <dbReference type="ARBA" id="ARBA00022670"/>
    </source>
</evidence>
<feature type="propeptide" id="PRO_5041757054" description="Removed in mature form; by autocatalysis" evidence="9">
    <location>
        <begin position="1"/>
        <end position="47"/>
    </location>
</feature>
<evidence type="ECO:0000256" key="1">
    <source>
        <dbReference type="ARBA" id="ARBA00001198"/>
    </source>
</evidence>
<sequence>MRTPNGGFAGELGQLDGDASRVFGPELGEFPSNGQQSASDDETLKTGTTTVGIKAKDGVVLATDMRASMGYMVSSKDVQKVEEIHPTGALTIAGSVSAAQNLISSLKAEVRLYEARRGEDMSMKALSTLTGNFLRSGAFFIVSPILGGVDSDGPHIYSLDPLGGTTEEEYTVSGSGSQYALGLLEQEYESEMSIEDAKHAAARAVKSAVERDLASGNGINIAVVTEDGVDVTRHKDFDDVL</sequence>
<evidence type="ECO:0000256" key="8">
    <source>
        <dbReference type="ARBA" id="ARBA00023145"/>
    </source>
</evidence>
<comment type="function">
    <text evidence="9">Component of the proteasome core, a large protease complex with broad specificity involved in protein degradation.</text>
</comment>
<dbReference type="HAMAP" id="MF_02113_A">
    <property type="entry name" value="Proteasome_B_A"/>
    <property type="match status" value="1"/>
</dbReference>
<evidence type="ECO:0000256" key="10">
    <source>
        <dbReference type="PIRSR" id="PIRSR600243-1"/>
    </source>
</evidence>
<accession>A0AAE3K842</accession>
<dbReference type="EMBL" id="JAKRVX010000003">
    <property type="protein sequence ID" value="MCL9816897.1"/>
    <property type="molecule type" value="Genomic_DNA"/>
</dbReference>
<dbReference type="Gene3D" id="3.60.20.10">
    <property type="entry name" value="Glutamine Phosphoribosylpyrophosphate, subunit 1, domain 1"/>
    <property type="match status" value="1"/>
</dbReference>
<dbReference type="InterPro" id="IPR001353">
    <property type="entry name" value="Proteasome_sua/b"/>
</dbReference>
<dbReference type="Pfam" id="PF00227">
    <property type="entry name" value="Proteasome"/>
    <property type="match status" value="1"/>
</dbReference>